<protein>
    <recommendedName>
        <fullName evidence="3">NAD(P)-binding domain-containing protein</fullName>
    </recommendedName>
</protein>
<reference evidence="1" key="1">
    <citation type="submission" date="2021-04" db="EMBL/GenBank/DDBJ databases">
        <title>Draft genome of Fusarium avenaceum strain F156N33, isolated from an atmospheric sample in Virginia.</title>
        <authorList>
            <person name="Yang S."/>
            <person name="Vinatzer B.A."/>
            <person name="Coleman J."/>
        </authorList>
    </citation>
    <scope>NUCLEOTIDE SEQUENCE</scope>
    <source>
        <strain evidence="1">F156N33</strain>
    </source>
</reference>
<accession>A0A9P7H9I0</accession>
<organism evidence="1 2">
    <name type="scientific">Fusarium avenaceum</name>
    <dbReference type="NCBI Taxonomy" id="40199"/>
    <lineage>
        <taxon>Eukaryota</taxon>
        <taxon>Fungi</taxon>
        <taxon>Dikarya</taxon>
        <taxon>Ascomycota</taxon>
        <taxon>Pezizomycotina</taxon>
        <taxon>Sordariomycetes</taxon>
        <taxon>Hypocreomycetidae</taxon>
        <taxon>Hypocreales</taxon>
        <taxon>Nectriaceae</taxon>
        <taxon>Fusarium</taxon>
        <taxon>Fusarium tricinctum species complex</taxon>
    </lineage>
</organism>
<sequence length="246" mass="27036">MKLVIGGSTGYLGAEVVRQALSHPLITSVVALARRETHIPKEIDPQIAQSKFRSLACSDFKDYPQDVRAEISDADACIWLIAITPARSKTYSWEEVNKICFDYAVSAADTFATLPRDGKDTPLRFLYVSGFNATQDPRKKPWFLGDYCVMRGRVEKTVLERAHMSNGRMQACVARPGLIDPANSGMIRQAFQGIGNALIGFPRISIVDMAAALLDSTVYGFTKEVLSNEDLTMVGQSALKALNKAQ</sequence>
<gene>
    <name evidence="1" type="ORF">KAF25_008780</name>
</gene>
<dbReference type="PANTHER" id="PTHR14097">
    <property type="entry name" value="OXIDOREDUCTASE HTATIP2"/>
    <property type="match status" value="1"/>
</dbReference>
<comment type="caution">
    <text evidence="1">The sequence shown here is derived from an EMBL/GenBank/DDBJ whole genome shotgun (WGS) entry which is preliminary data.</text>
</comment>
<dbReference type="InterPro" id="IPR036291">
    <property type="entry name" value="NAD(P)-bd_dom_sf"/>
</dbReference>
<evidence type="ECO:0000313" key="1">
    <source>
        <dbReference type="EMBL" id="KAG5665046.1"/>
    </source>
</evidence>
<dbReference type="Proteomes" id="UP000782241">
    <property type="component" value="Unassembled WGS sequence"/>
</dbReference>
<dbReference type="EMBL" id="JAGPUO010000002">
    <property type="protein sequence ID" value="KAG5665046.1"/>
    <property type="molecule type" value="Genomic_DNA"/>
</dbReference>
<dbReference type="PANTHER" id="PTHR14097:SF8">
    <property type="entry name" value="NAD(P)-BINDING DOMAIN-CONTAINING PROTEIN"/>
    <property type="match status" value="1"/>
</dbReference>
<name>A0A9P7H9I0_9HYPO</name>
<proteinExistence type="predicted"/>
<keyword evidence="2" id="KW-1185">Reference proteome</keyword>
<dbReference type="Gene3D" id="3.40.50.720">
    <property type="entry name" value="NAD(P)-binding Rossmann-like Domain"/>
    <property type="match status" value="1"/>
</dbReference>
<evidence type="ECO:0008006" key="3">
    <source>
        <dbReference type="Google" id="ProtNLM"/>
    </source>
</evidence>
<evidence type="ECO:0000313" key="2">
    <source>
        <dbReference type="Proteomes" id="UP000782241"/>
    </source>
</evidence>
<dbReference type="AlphaFoldDB" id="A0A9P7H9I0"/>
<dbReference type="SUPFAM" id="SSF51735">
    <property type="entry name" value="NAD(P)-binding Rossmann-fold domains"/>
    <property type="match status" value="1"/>
</dbReference>